<feature type="compositionally biased region" description="Low complexity" evidence="15">
    <location>
        <begin position="540"/>
        <end position="562"/>
    </location>
</feature>
<feature type="region of interest" description="Disordered" evidence="15">
    <location>
        <begin position="746"/>
        <end position="824"/>
    </location>
</feature>
<evidence type="ECO:0000256" key="3">
    <source>
        <dbReference type="ARBA" id="ARBA00004906"/>
    </source>
</evidence>
<name>A0A317XQX1_9BASI</name>
<dbReference type="FunCoup" id="A0A317XQX1">
    <property type="interactions" value="26"/>
</dbReference>
<evidence type="ECO:0000259" key="18">
    <source>
        <dbReference type="PROSITE" id="PS50089"/>
    </source>
</evidence>
<evidence type="ECO:0000256" key="12">
    <source>
        <dbReference type="ARBA" id="ARBA00022989"/>
    </source>
</evidence>
<dbReference type="InterPro" id="IPR021319">
    <property type="entry name" value="DUF2921"/>
</dbReference>
<dbReference type="AlphaFoldDB" id="A0A317XQX1"/>
<dbReference type="EC" id="2.3.2.27" evidence="4"/>
<feature type="region of interest" description="Disordered" evidence="15">
    <location>
        <begin position="475"/>
        <end position="499"/>
    </location>
</feature>
<dbReference type="Gene3D" id="3.30.40.10">
    <property type="entry name" value="Zinc/RING finger domain, C3HC4 (zinc finger)"/>
    <property type="match status" value="1"/>
</dbReference>
<evidence type="ECO:0000256" key="8">
    <source>
        <dbReference type="ARBA" id="ARBA00022729"/>
    </source>
</evidence>
<feature type="region of interest" description="Disordered" evidence="15">
    <location>
        <begin position="516"/>
        <end position="563"/>
    </location>
</feature>
<dbReference type="GO" id="GO:0012505">
    <property type="term" value="C:endomembrane system"/>
    <property type="evidence" value="ECO:0007669"/>
    <property type="project" value="UniProtKB-SubCell"/>
</dbReference>
<comment type="subcellular location">
    <subcellularLocation>
        <location evidence="2">Endomembrane system</location>
        <topology evidence="2">Multi-pass membrane protein</topology>
    </subcellularLocation>
</comment>
<sequence length="894" mass="98393">MRQRRLTRRFPAPAIVLLLLNIALLSQTVAGGWLFGSDTLGPVRDAIKVTQRLQSEILGWYNHNITQQGNWTFTLDPPELQTLWPADYRDRDLGSADGAYYANVTGFYKGKWQGWDVSTAANRSLAIDTRMNSSLINDNQLSNSKKPDYLPGVNETLLRHDRGSFPWLSKRPAQLNLRLEEEHIVPGNVSLVKGSFSVDAPEASGDEEAPASLGFSIEGLHFIRTGSLFLAAVADEAQYGTDVRDVMSMIPQGNAQTSNRTVTAIDKAFQARLDMLQRIIDSGSYDSSGDDNSSPPTILHNCSLHIYGQFTSAGNSEEMQEMLATLEYEIDHPTGIRTLSPAPPLLLSISAYSPNCHFVLAARDVEGLLETRLWKKAINYALIYFVILFIQTRLLVQQMEVTRTPSGLNKVSYRTFVAQSILDAYGALAHLSVAIALENETTMPLIACAFMSAICFLAFGYRYTLTIFRNQIESQPAAQPTPPPPLPIPASASTVSQTAPLRSEPARLVNIDEAATEILPSTEPNTTSTAGASVQTSTGTASPPDAETTDTATPATTAAAAEAADEAGRRRMAVMAMGGFLFMTAFFPLLVAGLMLPILYSFWMPQIHRNIQRGTRRAIQKRCVIGTTLCRLFLPLYIFACPRNVLFFDPNPWVFLLVGYLMAQMLLLLAQDVFGPHFFLPVSWIPEGAMTAWEYHPPVKPTHSNLDAEGAGVGVRIGSSPSEASAGIAAFGDCAICLNAIETERHSQRARRRKQSQTKRRGARHSAKDGYSYDAVLDDSDGSDAEAGAQISHDVIGDEDDKAEDSRNLPLPTTSNVPRQHHRGRLRSWRSWVARGIRQGLRWKDELGAAGSLRRRRTDVMVAPCQHAFHTECLERWLTIKTECPSCRSALPPV</sequence>
<keyword evidence="6 16" id="KW-0812">Transmembrane</keyword>
<dbReference type="EMBL" id="KZ819193">
    <property type="protein sequence ID" value="PWZ00290.1"/>
    <property type="molecule type" value="Genomic_DNA"/>
</dbReference>
<proteinExistence type="predicted"/>
<comment type="catalytic activity">
    <reaction evidence="1">
        <text>S-ubiquitinyl-[E2 ubiquitin-conjugating enzyme]-L-cysteine + [acceptor protein]-L-lysine = [E2 ubiquitin-conjugating enzyme]-L-cysteine + N(6)-ubiquitinyl-[acceptor protein]-L-lysine.</text>
        <dbReference type="EC" id="2.3.2.27"/>
    </reaction>
</comment>
<evidence type="ECO:0000256" key="13">
    <source>
        <dbReference type="ARBA" id="ARBA00023136"/>
    </source>
</evidence>
<evidence type="ECO:0000313" key="20">
    <source>
        <dbReference type="Proteomes" id="UP000246740"/>
    </source>
</evidence>
<dbReference type="InterPro" id="IPR001841">
    <property type="entry name" value="Znf_RING"/>
</dbReference>
<keyword evidence="9 14" id="KW-0863">Zinc-finger</keyword>
<dbReference type="GO" id="GO:0008270">
    <property type="term" value="F:zinc ion binding"/>
    <property type="evidence" value="ECO:0007669"/>
    <property type="project" value="UniProtKB-KW"/>
</dbReference>
<dbReference type="PANTHER" id="PTHR22763">
    <property type="entry name" value="RING ZINC FINGER PROTEIN"/>
    <property type="match status" value="1"/>
</dbReference>
<organism evidence="19 20">
    <name type="scientific">Testicularia cyperi</name>
    <dbReference type="NCBI Taxonomy" id="1882483"/>
    <lineage>
        <taxon>Eukaryota</taxon>
        <taxon>Fungi</taxon>
        <taxon>Dikarya</taxon>
        <taxon>Basidiomycota</taxon>
        <taxon>Ustilaginomycotina</taxon>
        <taxon>Ustilaginomycetes</taxon>
        <taxon>Ustilaginales</taxon>
        <taxon>Anthracoideaceae</taxon>
        <taxon>Testicularia</taxon>
    </lineage>
</organism>
<feature type="transmembrane region" description="Helical" evidence="16">
    <location>
        <begin position="443"/>
        <end position="461"/>
    </location>
</feature>
<comment type="pathway">
    <text evidence="3">Protein modification; protein ubiquitination.</text>
</comment>
<evidence type="ECO:0000256" key="9">
    <source>
        <dbReference type="ARBA" id="ARBA00022771"/>
    </source>
</evidence>
<keyword evidence="7" id="KW-0479">Metal-binding</keyword>
<accession>A0A317XQX1</accession>
<feature type="transmembrane region" description="Helical" evidence="16">
    <location>
        <begin position="377"/>
        <end position="396"/>
    </location>
</feature>
<dbReference type="Pfam" id="PF11145">
    <property type="entry name" value="DUF2921"/>
    <property type="match status" value="2"/>
</dbReference>
<dbReference type="UniPathway" id="UPA00143"/>
<feature type="compositionally biased region" description="Polar residues" evidence="15">
    <location>
        <begin position="522"/>
        <end position="539"/>
    </location>
</feature>
<reference evidence="19 20" key="1">
    <citation type="journal article" date="2018" name="Mol. Biol. Evol.">
        <title>Broad Genomic Sampling Reveals a Smut Pathogenic Ancestry of the Fungal Clade Ustilaginomycotina.</title>
        <authorList>
            <person name="Kijpornyongpan T."/>
            <person name="Mondo S.J."/>
            <person name="Barry K."/>
            <person name="Sandor L."/>
            <person name="Lee J."/>
            <person name="Lipzen A."/>
            <person name="Pangilinan J."/>
            <person name="LaButti K."/>
            <person name="Hainaut M."/>
            <person name="Henrissat B."/>
            <person name="Grigoriev I.V."/>
            <person name="Spatafora J.W."/>
            <person name="Aime M.C."/>
        </authorList>
    </citation>
    <scope>NUCLEOTIDE SEQUENCE [LARGE SCALE GENOMIC DNA]</scope>
    <source>
        <strain evidence="19 20">MCA 3645</strain>
    </source>
</reference>
<dbReference type="OrthoDB" id="9984778at2759"/>
<evidence type="ECO:0000256" key="11">
    <source>
        <dbReference type="ARBA" id="ARBA00022833"/>
    </source>
</evidence>
<dbReference type="GO" id="GO:0061630">
    <property type="term" value="F:ubiquitin protein ligase activity"/>
    <property type="evidence" value="ECO:0007669"/>
    <property type="project" value="UniProtKB-EC"/>
</dbReference>
<evidence type="ECO:0000256" key="2">
    <source>
        <dbReference type="ARBA" id="ARBA00004127"/>
    </source>
</evidence>
<evidence type="ECO:0000256" key="17">
    <source>
        <dbReference type="SAM" id="SignalP"/>
    </source>
</evidence>
<dbReference type="STRING" id="1882483.A0A317XQX1"/>
<evidence type="ECO:0000313" key="19">
    <source>
        <dbReference type="EMBL" id="PWZ00290.1"/>
    </source>
</evidence>
<dbReference type="PROSITE" id="PS50089">
    <property type="entry name" value="ZF_RING_2"/>
    <property type="match status" value="1"/>
</dbReference>
<feature type="signal peptide" evidence="17">
    <location>
        <begin position="1"/>
        <end position="31"/>
    </location>
</feature>
<dbReference type="InParanoid" id="A0A317XQX1"/>
<evidence type="ECO:0000256" key="10">
    <source>
        <dbReference type="ARBA" id="ARBA00022786"/>
    </source>
</evidence>
<keyword evidence="12 16" id="KW-1133">Transmembrane helix</keyword>
<evidence type="ECO:0000256" key="1">
    <source>
        <dbReference type="ARBA" id="ARBA00000900"/>
    </source>
</evidence>
<feature type="compositionally biased region" description="Pro residues" evidence="15">
    <location>
        <begin position="479"/>
        <end position="488"/>
    </location>
</feature>
<keyword evidence="10" id="KW-0833">Ubl conjugation pathway</keyword>
<dbReference type="Proteomes" id="UP000246740">
    <property type="component" value="Unassembled WGS sequence"/>
</dbReference>
<dbReference type="InterPro" id="IPR050731">
    <property type="entry name" value="HRD1_E3_ubiq-ligases"/>
</dbReference>
<feature type="transmembrane region" description="Helical" evidence="16">
    <location>
        <begin position="579"/>
        <end position="603"/>
    </location>
</feature>
<dbReference type="SUPFAM" id="SSF57850">
    <property type="entry name" value="RING/U-box"/>
    <property type="match status" value="1"/>
</dbReference>
<protein>
    <recommendedName>
        <fullName evidence="4">RING-type E3 ubiquitin transferase</fullName>
        <ecNumber evidence="4">2.3.2.27</ecNumber>
    </recommendedName>
</protein>
<dbReference type="Pfam" id="PF13639">
    <property type="entry name" value="zf-RING_2"/>
    <property type="match status" value="1"/>
</dbReference>
<dbReference type="GO" id="GO:0016567">
    <property type="term" value="P:protein ubiquitination"/>
    <property type="evidence" value="ECO:0007669"/>
    <property type="project" value="UniProtKB-UniPathway"/>
</dbReference>
<keyword evidence="5" id="KW-0808">Transferase</keyword>
<evidence type="ECO:0000256" key="4">
    <source>
        <dbReference type="ARBA" id="ARBA00012483"/>
    </source>
</evidence>
<keyword evidence="11" id="KW-0862">Zinc</keyword>
<feature type="transmembrane region" description="Helical" evidence="16">
    <location>
        <begin position="653"/>
        <end position="670"/>
    </location>
</feature>
<dbReference type="GO" id="GO:0043161">
    <property type="term" value="P:proteasome-mediated ubiquitin-dependent protein catabolic process"/>
    <property type="evidence" value="ECO:0007669"/>
    <property type="project" value="TreeGrafter"/>
</dbReference>
<feature type="transmembrane region" description="Helical" evidence="16">
    <location>
        <begin position="416"/>
        <end position="437"/>
    </location>
</feature>
<evidence type="ECO:0000256" key="14">
    <source>
        <dbReference type="PROSITE-ProRule" id="PRU00175"/>
    </source>
</evidence>
<keyword evidence="8 17" id="KW-0732">Signal</keyword>
<evidence type="ECO:0000256" key="6">
    <source>
        <dbReference type="ARBA" id="ARBA00022692"/>
    </source>
</evidence>
<gene>
    <name evidence="19" type="ORF">BCV70DRAFT_200446</name>
</gene>
<feature type="compositionally biased region" description="Basic residues" evidence="15">
    <location>
        <begin position="748"/>
        <end position="765"/>
    </location>
</feature>
<feature type="domain" description="RING-type" evidence="18">
    <location>
        <begin position="860"/>
        <end position="888"/>
    </location>
</feature>
<keyword evidence="20" id="KW-1185">Reference proteome</keyword>
<dbReference type="InterPro" id="IPR013083">
    <property type="entry name" value="Znf_RING/FYVE/PHD"/>
</dbReference>
<evidence type="ECO:0000256" key="15">
    <source>
        <dbReference type="SAM" id="MobiDB-lite"/>
    </source>
</evidence>
<evidence type="ECO:0000256" key="7">
    <source>
        <dbReference type="ARBA" id="ARBA00022723"/>
    </source>
</evidence>
<dbReference type="PANTHER" id="PTHR22763:SF162">
    <property type="entry name" value="TRANSMEMBRANE E3 UBIQUITIN-PROTEIN LIGASE 1"/>
    <property type="match status" value="1"/>
</dbReference>
<feature type="chain" id="PRO_5016344678" description="RING-type E3 ubiquitin transferase" evidence="17">
    <location>
        <begin position="32"/>
        <end position="894"/>
    </location>
</feature>
<evidence type="ECO:0000256" key="16">
    <source>
        <dbReference type="SAM" id="Phobius"/>
    </source>
</evidence>
<keyword evidence="13 16" id="KW-0472">Membrane</keyword>
<evidence type="ECO:0000256" key="5">
    <source>
        <dbReference type="ARBA" id="ARBA00022679"/>
    </source>
</evidence>